<evidence type="ECO:0000313" key="12">
    <source>
        <dbReference type="EMBL" id="AFZ35537.1"/>
    </source>
</evidence>
<dbReference type="NCBIfam" id="TIGR00229">
    <property type="entry name" value="sensory_box"/>
    <property type="match status" value="3"/>
</dbReference>
<feature type="transmembrane region" description="Helical" evidence="8">
    <location>
        <begin position="21"/>
        <end position="45"/>
    </location>
</feature>
<dbReference type="Pfam" id="PF00989">
    <property type="entry name" value="PAS"/>
    <property type="match status" value="1"/>
</dbReference>
<dbReference type="PROSITE" id="PS50109">
    <property type="entry name" value="HIS_KIN"/>
    <property type="match status" value="1"/>
</dbReference>
<evidence type="ECO:0000259" key="11">
    <source>
        <dbReference type="PROSITE" id="PS50113"/>
    </source>
</evidence>
<dbReference type="eggNOG" id="COG3829">
    <property type="taxonomic scope" value="Bacteria"/>
</dbReference>
<protein>
    <recommendedName>
        <fullName evidence="2">histidine kinase</fullName>
        <ecNumber evidence="2">2.7.13.3</ecNumber>
    </recommendedName>
</protein>
<dbReference type="InterPro" id="IPR004358">
    <property type="entry name" value="Sig_transdc_His_kin-like_C"/>
</dbReference>
<organism evidence="12 13">
    <name type="scientific">Stanieria cyanosphaera (strain ATCC 29371 / PCC 7437)</name>
    <dbReference type="NCBI Taxonomy" id="111780"/>
    <lineage>
        <taxon>Bacteria</taxon>
        <taxon>Bacillati</taxon>
        <taxon>Cyanobacteriota</taxon>
        <taxon>Cyanophyceae</taxon>
        <taxon>Pleurocapsales</taxon>
        <taxon>Dermocarpellaceae</taxon>
        <taxon>Stanieria</taxon>
    </lineage>
</organism>
<dbReference type="SUPFAM" id="SSF55785">
    <property type="entry name" value="PYP-like sensor domain (PAS domain)"/>
    <property type="match status" value="3"/>
</dbReference>
<dbReference type="SUPFAM" id="SSF47384">
    <property type="entry name" value="Homodimeric domain of signal transducing histidine kinase"/>
    <property type="match status" value="1"/>
</dbReference>
<dbReference type="InterPro" id="IPR000700">
    <property type="entry name" value="PAS-assoc_C"/>
</dbReference>
<dbReference type="InterPro" id="IPR052162">
    <property type="entry name" value="Sensor_kinase/Photoreceptor"/>
</dbReference>
<keyword evidence="8" id="KW-0472">Membrane</keyword>
<evidence type="ECO:0000313" key="13">
    <source>
        <dbReference type="Proteomes" id="UP000010473"/>
    </source>
</evidence>
<dbReference type="GO" id="GO:0006355">
    <property type="term" value="P:regulation of DNA-templated transcription"/>
    <property type="evidence" value="ECO:0007669"/>
    <property type="project" value="InterPro"/>
</dbReference>
<feature type="domain" description="PAS" evidence="10">
    <location>
        <begin position="313"/>
        <end position="358"/>
    </location>
</feature>
<evidence type="ECO:0000256" key="6">
    <source>
        <dbReference type="ARBA" id="ARBA00023012"/>
    </source>
</evidence>
<dbReference type="InterPro" id="IPR036890">
    <property type="entry name" value="HATPase_C_sf"/>
</dbReference>
<dbReference type="EMBL" id="CP003653">
    <property type="protein sequence ID" value="AFZ35537.1"/>
    <property type="molecule type" value="Genomic_DNA"/>
</dbReference>
<dbReference type="eggNOG" id="COG2202">
    <property type="taxonomic scope" value="Bacteria"/>
</dbReference>
<dbReference type="CDD" id="cd00075">
    <property type="entry name" value="HATPase"/>
    <property type="match status" value="1"/>
</dbReference>
<feature type="transmembrane region" description="Helical" evidence="8">
    <location>
        <begin position="243"/>
        <end position="263"/>
    </location>
</feature>
<feature type="domain" description="PAC" evidence="11">
    <location>
        <begin position="511"/>
        <end position="566"/>
    </location>
</feature>
<reference evidence="13" key="1">
    <citation type="journal article" date="2013" name="Proc. Natl. Acad. Sci. U.S.A.">
        <title>Improving the coverage of the cyanobacterial phylum using diversity-driven genome sequencing.</title>
        <authorList>
            <person name="Shih P.M."/>
            <person name="Wu D."/>
            <person name="Latifi A."/>
            <person name="Axen S.D."/>
            <person name="Fewer D.P."/>
            <person name="Talla E."/>
            <person name="Calteau A."/>
            <person name="Cai F."/>
            <person name="Tandeau de Marsac N."/>
            <person name="Rippka R."/>
            <person name="Herdman M."/>
            <person name="Sivonen K."/>
            <person name="Coursin T."/>
            <person name="Laurent T."/>
            <person name="Goodwin L."/>
            <person name="Nolan M."/>
            <person name="Davenport K.W."/>
            <person name="Han C.S."/>
            <person name="Rubin E.M."/>
            <person name="Eisen J.A."/>
            <person name="Woyke T."/>
            <person name="Gugger M."/>
            <person name="Kerfeld C.A."/>
        </authorList>
    </citation>
    <scope>NUCLEOTIDE SEQUENCE [LARGE SCALE GENOMIC DNA]</scope>
    <source>
        <strain evidence="13">ATCC 29371 / PCC 7437</strain>
    </source>
</reference>
<dbReference type="InterPro" id="IPR005467">
    <property type="entry name" value="His_kinase_dom"/>
</dbReference>
<evidence type="ECO:0000256" key="2">
    <source>
        <dbReference type="ARBA" id="ARBA00012438"/>
    </source>
</evidence>
<feature type="domain" description="PAS" evidence="10">
    <location>
        <begin position="567"/>
        <end position="639"/>
    </location>
</feature>
<feature type="domain" description="Histidine kinase" evidence="9">
    <location>
        <begin position="731"/>
        <end position="949"/>
    </location>
</feature>
<dbReference type="Gene3D" id="1.10.287.130">
    <property type="match status" value="1"/>
</dbReference>
<keyword evidence="5 12" id="KW-0418">Kinase</keyword>
<evidence type="ECO:0000256" key="5">
    <source>
        <dbReference type="ARBA" id="ARBA00022777"/>
    </source>
</evidence>
<keyword evidence="7" id="KW-0175">Coiled coil</keyword>
<dbReference type="SUPFAM" id="SSF55874">
    <property type="entry name" value="ATPase domain of HSP90 chaperone/DNA topoisomerase II/histidine kinase"/>
    <property type="match status" value="1"/>
</dbReference>
<dbReference type="Pfam" id="PF08448">
    <property type="entry name" value="PAS_4"/>
    <property type="match status" value="1"/>
</dbReference>
<dbReference type="InterPro" id="IPR013656">
    <property type="entry name" value="PAS_4"/>
</dbReference>
<dbReference type="PRINTS" id="PR00344">
    <property type="entry name" value="BCTRLSENSOR"/>
</dbReference>
<feature type="coiled-coil region" evidence="7">
    <location>
        <begin position="762"/>
        <end position="822"/>
    </location>
</feature>
<dbReference type="InterPro" id="IPR000014">
    <property type="entry name" value="PAS"/>
</dbReference>
<evidence type="ECO:0000259" key="10">
    <source>
        <dbReference type="PROSITE" id="PS50112"/>
    </source>
</evidence>
<dbReference type="Gene3D" id="3.30.450.20">
    <property type="entry name" value="PAS domain"/>
    <property type="match status" value="3"/>
</dbReference>
<proteinExistence type="predicted"/>
<dbReference type="PANTHER" id="PTHR43304">
    <property type="entry name" value="PHYTOCHROME-LIKE PROTEIN CPH1"/>
    <property type="match status" value="1"/>
</dbReference>
<dbReference type="Pfam" id="PF02518">
    <property type="entry name" value="HATPase_c"/>
    <property type="match status" value="1"/>
</dbReference>
<feature type="transmembrane region" description="Helical" evidence="8">
    <location>
        <begin position="269"/>
        <end position="293"/>
    </location>
</feature>
<feature type="transmembrane region" description="Helical" evidence="8">
    <location>
        <begin position="169"/>
        <end position="191"/>
    </location>
</feature>
<dbReference type="KEGG" id="scs:Sta7437_1985"/>
<dbReference type="AlphaFoldDB" id="K9XV46"/>
<evidence type="ECO:0000256" key="3">
    <source>
        <dbReference type="ARBA" id="ARBA00022553"/>
    </source>
</evidence>
<feature type="transmembrane region" description="Helical" evidence="8">
    <location>
        <begin position="143"/>
        <end position="162"/>
    </location>
</feature>
<feature type="domain" description="PAC" evidence="11">
    <location>
        <begin position="389"/>
        <end position="441"/>
    </location>
</feature>
<dbReference type="PROSITE" id="PS50113">
    <property type="entry name" value="PAC"/>
    <property type="match status" value="3"/>
</dbReference>
<dbReference type="InterPro" id="IPR003594">
    <property type="entry name" value="HATPase_dom"/>
</dbReference>
<keyword evidence="3" id="KW-0597">Phosphoprotein</keyword>
<dbReference type="InterPro" id="IPR013767">
    <property type="entry name" value="PAS_fold"/>
</dbReference>
<dbReference type="Gene3D" id="3.30.565.10">
    <property type="entry name" value="Histidine kinase-like ATPase, C-terminal domain"/>
    <property type="match status" value="1"/>
</dbReference>
<evidence type="ECO:0000256" key="7">
    <source>
        <dbReference type="SAM" id="Coils"/>
    </source>
</evidence>
<dbReference type="GO" id="GO:0000155">
    <property type="term" value="F:phosphorelay sensor kinase activity"/>
    <property type="evidence" value="ECO:0007669"/>
    <property type="project" value="InterPro"/>
</dbReference>
<dbReference type="Pfam" id="PF08447">
    <property type="entry name" value="PAS_3"/>
    <property type="match status" value="1"/>
</dbReference>
<sequence>MTNHASSPLQSSSRQNFASQLKFAAIVTSLLVICLGCAGILGWVFDLTIFKSIFPQHVTMKVSTALGFILGGILLLLWHQQQSHSRNNHALILCLWQYLLPSLIILFSLLTLGEYGFNLDLSTDWLAFPEPDNPTDLITRGRMTPYTALNFFLFNLAFLLLIQKYYLTAQLLIVLVIAIATVNLVGHTYNITIFYEVVSGTEMAIHTAFGFILLAFAFLGSCPERGWIKEIATEKAGGLMARWLFPILLLIPPFSGWFFWWWLQGNVYSVRLIIALRILLEMVFFGVIVWWSAKKLNEMDRQRQQVSQALLDTEKRFRAIFNQTFQFIGLLAPDGTLLEANQTILDFGGISLSEVVGKPFWQTYWWQISEQTQLDLQSAIALARQGEFIRYEVDLQGANKRIITIDFSLRPVIDEIGAVILLIPEGRDISERKQAEKALQKSELRYRAIVEDQTELICRYLPDSTMLFANDAYCRYFGLDKNTLINQKYTPVIYETDRQRVDQLVESMNIDHPSVMIENRVWAKGKVRWTQWNNRMIFDRQGQFLEYQSVGRDITELKEVEENLRATEELFRQLAENIKDIFFLYSADGKLIYVSPAYEKILHQSCSSLYENPESWLAMVHPNDRPIFQQALAQLNQGDQTYEYRVIAPDGEEASPREGSSLPSNGRACELRQINWIRTRTFVIQDESGKVYRIAGIGEDVTIQKQAEEKFNALIQELKRSNEALEEFAYVVSHDLLSPLHKQRMLRELLLAQYGEILDEQAQEYLDSMAQLNQKMQNLVRGLLAFARVTTQAQPFVLVDLNSVVREVIEEFEAEIAQVNAQIEVGTLPTINGDRLQLYQLFHNLLENALKFRAVERQLKIKIYQLFTTQTPLDTQMCQIMIEDNGIGFETEAREKIFAPFHRLQSYRKYKGTGLGLAICRKIIERHQGTITAQSQLQQGASFTICLPF</sequence>
<dbReference type="OrthoDB" id="433918at2"/>
<dbReference type="InterPro" id="IPR001610">
    <property type="entry name" value="PAC"/>
</dbReference>
<dbReference type="InterPro" id="IPR013655">
    <property type="entry name" value="PAS_fold_3"/>
</dbReference>
<evidence type="ECO:0000259" key="9">
    <source>
        <dbReference type="PROSITE" id="PS50109"/>
    </source>
</evidence>
<dbReference type="FunFam" id="3.30.565.10:FF:000006">
    <property type="entry name" value="Sensor histidine kinase WalK"/>
    <property type="match status" value="1"/>
</dbReference>
<dbReference type="SMART" id="SM00086">
    <property type="entry name" value="PAC"/>
    <property type="match status" value="3"/>
</dbReference>
<name>K9XV46_STAC7</name>
<evidence type="ECO:0000256" key="8">
    <source>
        <dbReference type="SAM" id="Phobius"/>
    </source>
</evidence>
<dbReference type="RefSeq" id="WP_015193208.1">
    <property type="nucleotide sequence ID" value="NC_019748.1"/>
</dbReference>
<keyword evidence="8" id="KW-0812">Transmembrane</keyword>
<dbReference type="eggNOG" id="COG4251">
    <property type="taxonomic scope" value="Bacteria"/>
</dbReference>
<dbReference type="SMART" id="SM00387">
    <property type="entry name" value="HATPase_c"/>
    <property type="match status" value="1"/>
</dbReference>
<feature type="transmembrane region" description="Helical" evidence="8">
    <location>
        <begin position="203"/>
        <end position="222"/>
    </location>
</feature>
<feature type="domain" description="PAC" evidence="11">
    <location>
        <begin position="640"/>
        <end position="713"/>
    </location>
</feature>
<dbReference type="SMART" id="SM00388">
    <property type="entry name" value="HisKA"/>
    <property type="match status" value="1"/>
</dbReference>
<dbReference type="SMART" id="SM00091">
    <property type="entry name" value="PAS"/>
    <property type="match status" value="3"/>
</dbReference>
<evidence type="ECO:0000256" key="4">
    <source>
        <dbReference type="ARBA" id="ARBA00022679"/>
    </source>
</evidence>
<dbReference type="Proteomes" id="UP000010473">
    <property type="component" value="Chromosome"/>
</dbReference>
<evidence type="ECO:0000256" key="1">
    <source>
        <dbReference type="ARBA" id="ARBA00000085"/>
    </source>
</evidence>
<accession>K9XV46</accession>
<comment type="catalytic activity">
    <reaction evidence="1">
        <text>ATP + protein L-histidine = ADP + protein N-phospho-L-histidine.</text>
        <dbReference type="EC" id="2.7.13.3"/>
    </reaction>
</comment>
<keyword evidence="4" id="KW-0808">Transferase</keyword>
<dbReference type="FunFam" id="3.30.450.20:FF:000155">
    <property type="entry name" value="Sensor histidine kinase TodS"/>
    <property type="match status" value="1"/>
</dbReference>
<dbReference type="InterPro" id="IPR036097">
    <property type="entry name" value="HisK_dim/P_sf"/>
</dbReference>
<dbReference type="PATRIC" id="fig|111780.3.peg.2075"/>
<keyword evidence="6" id="KW-0902">Two-component regulatory system</keyword>
<dbReference type="Pfam" id="PF00512">
    <property type="entry name" value="HisKA"/>
    <property type="match status" value="1"/>
</dbReference>
<dbReference type="CDD" id="cd00082">
    <property type="entry name" value="HisKA"/>
    <property type="match status" value="1"/>
</dbReference>
<keyword evidence="8" id="KW-1133">Transmembrane helix</keyword>
<gene>
    <name evidence="12" type="ordered locus">Sta7437_1985</name>
</gene>
<dbReference type="InterPro" id="IPR035965">
    <property type="entry name" value="PAS-like_dom_sf"/>
</dbReference>
<keyword evidence="13" id="KW-1185">Reference proteome</keyword>
<dbReference type="InterPro" id="IPR003661">
    <property type="entry name" value="HisK_dim/P_dom"/>
</dbReference>
<dbReference type="PANTHER" id="PTHR43304:SF1">
    <property type="entry name" value="PAC DOMAIN-CONTAINING PROTEIN"/>
    <property type="match status" value="1"/>
</dbReference>
<dbReference type="EC" id="2.7.13.3" evidence="2"/>
<dbReference type="PROSITE" id="PS50112">
    <property type="entry name" value="PAS"/>
    <property type="match status" value="2"/>
</dbReference>
<feature type="transmembrane region" description="Helical" evidence="8">
    <location>
        <begin position="90"/>
        <end position="112"/>
    </location>
</feature>
<dbReference type="STRING" id="111780.Sta7437_1985"/>
<dbReference type="CDD" id="cd00130">
    <property type="entry name" value="PAS"/>
    <property type="match status" value="3"/>
</dbReference>
<feature type="transmembrane region" description="Helical" evidence="8">
    <location>
        <begin position="57"/>
        <end position="78"/>
    </location>
</feature>
<dbReference type="HOGENOM" id="CLU_310117_0_0_3"/>